<proteinExistence type="predicted"/>
<accession>A0A1I7WLI4</accession>
<dbReference type="AlphaFoldDB" id="A0A1I7WLI4"/>
<dbReference type="Proteomes" id="UP000095283">
    <property type="component" value="Unplaced"/>
</dbReference>
<evidence type="ECO:0000313" key="2">
    <source>
        <dbReference type="WBParaSite" id="Hba_05998"/>
    </source>
</evidence>
<keyword evidence="1" id="KW-1185">Reference proteome</keyword>
<sequence>MFDCFITREDWFSCDFFQKINGVVTDPLSGFYHCYRTSIQLDAAISPAFDIIGITKLRGFDFYNLMLYN</sequence>
<dbReference type="WBParaSite" id="Hba_05998">
    <property type="protein sequence ID" value="Hba_05998"/>
    <property type="gene ID" value="Hba_05998"/>
</dbReference>
<organism evidence="1 2">
    <name type="scientific">Heterorhabditis bacteriophora</name>
    <name type="common">Entomopathogenic nematode worm</name>
    <dbReference type="NCBI Taxonomy" id="37862"/>
    <lineage>
        <taxon>Eukaryota</taxon>
        <taxon>Metazoa</taxon>
        <taxon>Ecdysozoa</taxon>
        <taxon>Nematoda</taxon>
        <taxon>Chromadorea</taxon>
        <taxon>Rhabditida</taxon>
        <taxon>Rhabditina</taxon>
        <taxon>Rhabditomorpha</taxon>
        <taxon>Strongyloidea</taxon>
        <taxon>Heterorhabditidae</taxon>
        <taxon>Heterorhabditis</taxon>
    </lineage>
</organism>
<protein>
    <submittedName>
        <fullName evidence="2">Uncharacterized protein</fullName>
    </submittedName>
</protein>
<evidence type="ECO:0000313" key="1">
    <source>
        <dbReference type="Proteomes" id="UP000095283"/>
    </source>
</evidence>
<reference evidence="2" key="1">
    <citation type="submission" date="2016-11" db="UniProtKB">
        <authorList>
            <consortium name="WormBaseParasite"/>
        </authorList>
    </citation>
    <scope>IDENTIFICATION</scope>
</reference>
<name>A0A1I7WLI4_HETBA</name>